<evidence type="ECO:0000313" key="6">
    <source>
        <dbReference type="Proteomes" id="UP000316855"/>
    </source>
</evidence>
<dbReference type="GO" id="GO:0004803">
    <property type="term" value="F:transposase activity"/>
    <property type="evidence" value="ECO:0007669"/>
    <property type="project" value="InterPro"/>
</dbReference>
<dbReference type="RefSeq" id="WP_232103254.1">
    <property type="nucleotide sequence ID" value="NZ_CP036343.1"/>
</dbReference>
<evidence type="ECO:0000313" key="5">
    <source>
        <dbReference type="EMBL" id="QDT91561.1"/>
    </source>
</evidence>
<dbReference type="GO" id="GO:0006313">
    <property type="term" value="P:DNA transposition"/>
    <property type="evidence" value="ECO:0007669"/>
    <property type="project" value="InterPro"/>
</dbReference>
<dbReference type="GO" id="GO:0003677">
    <property type="term" value="F:DNA binding"/>
    <property type="evidence" value="ECO:0007669"/>
    <property type="project" value="InterPro"/>
</dbReference>
<dbReference type="KEGG" id="gax:Pan161_03270"/>
<proteinExistence type="predicted"/>
<dbReference type="EMBL" id="CP036343">
    <property type="protein sequence ID" value="QDT90060.1"/>
    <property type="molecule type" value="Genomic_DNA"/>
</dbReference>
<dbReference type="InterPro" id="IPR012337">
    <property type="entry name" value="RNaseH-like_sf"/>
</dbReference>
<name>A0A517VAN3_9PLAN</name>
<dbReference type="InterPro" id="IPR047952">
    <property type="entry name" value="Transpos_IS4"/>
</dbReference>
<dbReference type="Pfam" id="PF01609">
    <property type="entry name" value="DDE_Tnp_1"/>
    <property type="match status" value="1"/>
</dbReference>
<gene>
    <name evidence="3" type="ORF">Pan161_03270</name>
    <name evidence="4" type="ORF">Pan161_17000</name>
    <name evidence="5" type="ORF">Pan161_32200</name>
</gene>
<dbReference type="KEGG" id="gax:Pan161_17000"/>
<feature type="region of interest" description="Disordered" evidence="1">
    <location>
        <begin position="448"/>
        <end position="469"/>
    </location>
</feature>
<dbReference type="EMBL" id="CP036343">
    <property type="protein sequence ID" value="QDT91561.1"/>
    <property type="molecule type" value="Genomic_DNA"/>
</dbReference>
<dbReference type="PANTHER" id="PTHR37529">
    <property type="entry name" value="TRANSPOSASE INSG FOR INSERTION SEQUENCE ELEMENT IS4-RELATED"/>
    <property type="match status" value="1"/>
</dbReference>
<dbReference type="InterPro" id="IPR002559">
    <property type="entry name" value="Transposase_11"/>
</dbReference>
<accession>A0A517VAN3</accession>
<evidence type="ECO:0000313" key="4">
    <source>
        <dbReference type="EMBL" id="QDT90060.1"/>
    </source>
</evidence>
<protein>
    <submittedName>
        <fullName evidence="4">Transposase DDE domain protein</fullName>
    </submittedName>
</protein>
<feature type="compositionally biased region" description="Basic and acidic residues" evidence="1">
    <location>
        <begin position="454"/>
        <end position="466"/>
    </location>
</feature>
<evidence type="ECO:0000313" key="3">
    <source>
        <dbReference type="EMBL" id="QDT88709.1"/>
    </source>
</evidence>
<sequence>MPFISSSRVNAASFSLFKRSMLQDASLPLSDVINDQRWQQVFNKHDIDFGSDPDVIYTPAITLWALISQVFFSGEQRSCKAAVIRVASLWAALGRRVCSTNTGAYCRARLKLSFTVIRDLVQQLAADAEAACDQNCVQSREQSAARLSPSSVADVKSRSTGGRILLVDGFTITAADTPENQRAYPQNPAQKPGLGFPVLRCVSLISMTTGLLVDLVSGPYSGKGSGETALLWQMLDALRPGDILVADSYYCTYWLVSACHARGVQILMKNHHLRDNHPQTARRLSKQERLVTWSRPSVCPAWMTRQEFWRQPLTLTLRLVDVQISQPGYRAKTFTIATTITDQKACPARWIAALYQSRWLVELDIRSIKCSLGMDILRAKSPGMVLTELWSCLLAYNLIRLKMLQSGMATGRDPRSLSFTTTQQMLAANWLLGAVTKTTEELATLGQQIPSSERVGHRTGRTEPRANKRRTKALALLKQPRYHYHQQRRAII</sequence>
<reference evidence="4 6" key="1">
    <citation type="submission" date="2019-02" db="EMBL/GenBank/DDBJ databases">
        <title>Deep-cultivation of Planctomycetes and their phenomic and genomic characterization uncovers novel biology.</title>
        <authorList>
            <person name="Wiegand S."/>
            <person name="Jogler M."/>
            <person name="Boedeker C."/>
            <person name="Pinto D."/>
            <person name="Vollmers J."/>
            <person name="Rivas-Marin E."/>
            <person name="Kohn T."/>
            <person name="Peeters S.H."/>
            <person name="Heuer A."/>
            <person name="Rast P."/>
            <person name="Oberbeckmann S."/>
            <person name="Bunk B."/>
            <person name="Jeske O."/>
            <person name="Meyerdierks A."/>
            <person name="Storesund J.E."/>
            <person name="Kallscheuer N."/>
            <person name="Luecker S."/>
            <person name="Lage O.M."/>
            <person name="Pohl T."/>
            <person name="Merkel B.J."/>
            <person name="Hornburger P."/>
            <person name="Mueller R.-W."/>
            <person name="Bruemmer F."/>
            <person name="Labrenz M."/>
            <person name="Spormann A.M."/>
            <person name="Op den Camp H."/>
            <person name="Overmann J."/>
            <person name="Amann R."/>
            <person name="Jetten M.S.M."/>
            <person name="Mascher T."/>
            <person name="Medema M.H."/>
            <person name="Devos D.P."/>
            <person name="Kaster A.-K."/>
            <person name="Ovreas L."/>
            <person name="Rohde M."/>
            <person name="Galperin M.Y."/>
            <person name="Jogler C."/>
        </authorList>
    </citation>
    <scope>NUCLEOTIDE SEQUENCE [LARGE SCALE GENOMIC DNA]</scope>
    <source>
        <strain evidence="4 6">Pan161</strain>
    </source>
</reference>
<dbReference type="AlphaFoldDB" id="A0A517VAN3"/>
<evidence type="ECO:0000259" key="2">
    <source>
        <dbReference type="Pfam" id="PF01609"/>
    </source>
</evidence>
<evidence type="ECO:0000256" key="1">
    <source>
        <dbReference type="SAM" id="MobiDB-lite"/>
    </source>
</evidence>
<dbReference type="Proteomes" id="UP000316855">
    <property type="component" value="Chromosome"/>
</dbReference>
<dbReference type="PANTHER" id="PTHR37529:SF1">
    <property type="entry name" value="TRANSPOSASE INSG FOR INSERTION SEQUENCE ELEMENT IS4-RELATED"/>
    <property type="match status" value="1"/>
</dbReference>
<organism evidence="4 6">
    <name type="scientific">Gimesia algae</name>
    <dbReference type="NCBI Taxonomy" id="2527971"/>
    <lineage>
        <taxon>Bacteria</taxon>
        <taxon>Pseudomonadati</taxon>
        <taxon>Planctomycetota</taxon>
        <taxon>Planctomycetia</taxon>
        <taxon>Planctomycetales</taxon>
        <taxon>Planctomycetaceae</taxon>
        <taxon>Gimesia</taxon>
    </lineage>
</organism>
<dbReference type="EMBL" id="CP036343">
    <property type="protein sequence ID" value="QDT88709.1"/>
    <property type="molecule type" value="Genomic_DNA"/>
</dbReference>
<keyword evidence="6" id="KW-1185">Reference proteome</keyword>
<feature type="domain" description="Transposase IS4-like" evidence="2">
    <location>
        <begin position="161"/>
        <end position="398"/>
    </location>
</feature>
<dbReference type="SUPFAM" id="SSF53098">
    <property type="entry name" value="Ribonuclease H-like"/>
    <property type="match status" value="1"/>
</dbReference>
<dbReference type="NCBIfam" id="NF033592">
    <property type="entry name" value="transpos_IS4_1"/>
    <property type="match status" value="1"/>
</dbReference>
<dbReference type="KEGG" id="gax:Pan161_32200"/>